<keyword evidence="2" id="KW-1185">Reference proteome</keyword>
<sequence length="64" mass="7157">MHLLEISKDYAFKRRASCGLHGLSSSESPLPSLTTVVSDIPILKSIMLTLSQEQVWHLACLWSM</sequence>
<protein>
    <submittedName>
        <fullName evidence="1">Uncharacterized protein</fullName>
    </submittedName>
</protein>
<reference evidence="1 2" key="1">
    <citation type="submission" date="2014-04" db="EMBL/GenBank/DDBJ databases">
        <authorList>
            <consortium name="DOE Joint Genome Institute"/>
            <person name="Kuo A."/>
            <person name="Kohler A."/>
            <person name="Nagy L.G."/>
            <person name="Floudas D."/>
            <person name="Copeland A."/>
            <person name="Barry K.W."/>
            <person name="Cichocki N."/>
            <person name="Veneault-Fourrey C."/>
            <person name="LaButti K."/>
            <person name="Lindquist E.A."/>
            <person name="Lipzen A."/>
            <person name="Lundell T."/>
            <person name="Morin E."/>
            <person name="Murat C."/>
            <person name="Sun H."/>
            <person name="Tunlid A."/>
            <person name="Henrissat B."/>
            <person name="Grigoriev I.V."/>
            <person name="Hibbett D.S."/>
            <person name="Martin F."/>
            <person name="Nordberg H.P."/>
            <person name="Cantor M.N."/>
            <person name="Hua S.X."/>
        </authorList>
    </citation>
    <scope>NUCLEOTIDE SEQUENCE [LARGE SCALE GENOMIC DNA]</scope>
    <source>
        <strain evidence="1 2">LaAM-08-1</strain>
    </source>
</reference>
<dbReference type="HOGENOM" id="CLU_2868009_0_0_1"/>
<accession>A0A0C9X632</accession>
<dbReference type="AlphaFoldDB" id="A0A0C9X632"/>
<evidence type="ECO:0000313" key="2">
    <source>
        <dbReference type="Proteomes" id="UP000054477"/>
    </source>
</evidence>
<reference evidence="2" key="2">
    <citation type="submission" date="2015-01" db="EMBL/GenBank/DDBJ databases">
        <title>Evolutionary Origins and Diversification of the Mycorrhizal Mutualists.</title>
        <authorList>
            <consortium name="DOE Joint Genome Institute"/>
            <consortium name="Mycorrhizal Genomics Consortium"/>
            <person name="Kohler A."/>
            <person name="Kuo A."/>
            <person name="Nagy L.G."/>
            <person name="Floudas D."/>
            <person name="Copeland A."/>
            <person name="Barry K.W."/>
            <person name="Cichocki N."/>
            <person name="Veneault-Fourrey C."/>
            <person name="LaButti K."/>
            <person name="Lindquist E.A."/>
            <person name="Lipzen A."/>
            <person name="Lundell T."/>
            <person name="Morin E."/>
            <person name="Murat C."/>
            <person name="Riley R."/>
            <person name="Ohm R."/>
            <person name="Sun H."/>
            <person name="Tunlid A."/>
            <person name="Henrissat B."/>
            <person name="Grigoriev I.V."/>
            <person name="Hibbett D.S."/>
            <person name="Martin F."/>
        </authorList>
    </citation>
    <scope>NUCLEOTIDE SEQUENCE [LARGE SCALE GENOMIC DNA]</scope>
    <source>
        <strain evidence="2">LaAM-08-1</strain>
    </source>
</reference>
<evidence type="ECO:0000313" key="1">
    <source>
        <dbReference type="EMBL" id="KIJ93101.1"/>
    </source>
</evidence>
<dbReference type="EMBL" id="KN838865">
    <property type="protein sequence ID" value="KIJ93101.1"/>
    <property type="molecule type" value="Genomic_DNA"/>
</dbReference>
<organism evidence="1 2">
    <name type="scientific">Laccaria amethystina LaAM-08-1</name>
    <dbReference type="NCBI Taxonomy" id="1095629"/>
    <lineage>
        <taxon>Eukaryota</taxon>
        <taxon>Fungi</taxon>
        <taxon>Dikarya</taxon>
        <taxon>Basidiomycota</taxon>
        <taxon>Agaricomycotina</taxon>
        <taxon>Agaricomycetes</taxon>
        <taxon>Agaricomycetidae</taxon>
        <taxon>Agaricales</taxon>
        <taxon>Agaricineae</taxon>
        <taxon>Hydnangiaceae</taxon>
        <taxon>Laccaria</taxon>
    </lineage>
</organism>
<name>A0A0C9X632_9AGAR</name>
<proteinExistence type="predicted"/>
<dbReference type="Proteomes" id="UP000054477">
    <property type="component" value="Unassembled WGS sequence"/>
</dbReference>
<gene>
    <name evidence="1" type="ORF">K443DRAFT_412737</name>
</gene>